<dbReference type="GO" id="GO:0008081">
    <property type="term" value="F:phosphoric diester hydrolase activity"/>
    <property type="evidence" value="ECO:0007669"/>
    <property type="project" value="InterPro"/>
</dbReference>
<sequence length="373" mass="41474">MFPLTPLLALAVPIAVSGTPPQSVFGMRKYGNTRFFDIQAHRGGRANTIENTLPSFAWALIDGATTLELDNGITKDGVVVVWHDEEIVPFKCRDTGPASADDPSYPYVGKYVANLTLAQIKTLDCSVRQHNFPNQLTYPGTKIPTLQEFFEFLDCADPKHNILLNIESKVDAESAGRTHDVETFVRSQYELFASSYYYRAITYQSFDWRTLAAMKELDRSIITSVLVDDHTAGSENSTEGVSPWLAGLNLSNFNGSTLGERIVQAASFIGADIVSPQATSKLSPVLDADEDDYIPFTTYEMVRAAHQLGMLVKPWTVNRLSVADRLLRIGVDGIITDAPDILRRWAQQQKLPVAPRYPKYSVLACLEKYNQIN</sequence>
<dbReference type="EMBL" id="KN837111">
    <property type="protein sequence ID" value="KIJ45617.1"/>
    <property type="molecule type" value="Genomic_DNA"/>
</dbReference>
<feature type="signal peptide" evidence="1">
    <location>
        <begin position="1"/>
        <end position="18"/>
    </location>
</feature>
<dbReference type="AlphaFoldDB" id="A0A0C9VSW8"/>
<evidence type="ECO:0000313" key="3">
    <source>
        <dbReference type="EMBL" id="KIJ45617.1"/>
    </source>
</evidence>
<feature type="chain" id="PRO_5002205595" description="GP-PDE domain-containing protein" evidence="1">
    <location>
        <begin position="19"/>
        <end position="373"/>
    </location>
</feature>
<organism evidence="3 4">
    <name type="scientific">Sphaerobolus stellatus (strain SS14)</name>
    <dbReference type="NCBI Taxonomy" id="990650"/>
    <lineage>
        <taxon>Eukaryota</taxon>
        <taxon>Fungi</taxon>
        <taxon>Dikarya</taxon>
        <taxon>Basidiomycota</taxon>
        <taxon>Agaricomycotina</taxon>
        <taxon>Agaricomycetes</taxon>
        <taxon>Phallomycetidae</taxon>
        <taxon>Geastrales</taxon>
        <taxon>Sphaerobolaceae</taxon>
        <taxon>Sphaerobolus</taxon>
    </lineage>
</organism>
<dbReference type="OrthoDB" id="1058301at2759"/>
<evidence type="ECO:0000313" key="4">
    <source>
        <dbReference type="Proteomes" id="UP000054279"/>
    </source>
</evidence>
<dbReference type="InterPro" id="IPR017946">
    <property type="entry name" value="PLC-like_Pdiesterase_TIM-brl"/>
</dbReference>
<dbReference type="Pfam" id="PF03009">
    <property type="entry name" value="GDPD"/>
    <property type="match status" value="1"/>
</dbReference>
<proteinExistence type="predicted"/>
<protein>
    <recommendedName>
        <fullName evidence="2">GP-PDE domain-containing protein</fullName>
    </recommendedName>
</protein>
<gene>
    <name evidence="3" type="ORF">M422DRAFT_206908</name>
</gene>
<dbReference type="SUPFAM" id="SSF51695">
    <property type="entry name" value="PLC-like phosphodiesterases"/>
    <property type="match status" value="1"/>
</dbReference>
<feature type="domain" description="GP-PDE" evidence="2">
    <location>
        <begin position="36"/>
        <end position="346"/>
    </location>
</feature>
<dbReference type="PANTHER" id="PTHR46211">
    <property type="entry name" value="GLYCEROPHOSPHORYL DIESTER PHOSPHODIESTERASE"/>
    <property type="match status" value="1"/>
</dbReference>
<keyword evidence="4" id="KW-1185">Reference proteome</keyword>
<reference evidence="3 4" key="1">
    <citation type="submission" date="2014-06" db="EMBL/GenBank/DDBJ databases">
        <title>Evolutionary Origins and Diversification of the Mycorrhizal Mutualists.</title>
        <authorList>
            <consortium name="DOE Joint Genome Institute"/>
            <consortium name="Mycorrhizal Genomics Consortium"/>
            <person name="Kohler A."/>
            <person name="Kuo A."/>
            <person name="Nagy L.G."/>
            <person name="Floudas D."/>
            <person name="Copeland A."/>
            <person name="Barry K.W."/>
            <person name="Cichocki N."/>
            <person name="Veneault-Fourrey C."/>
            <person name="LaButti K."/>
            <person name="Lindquist E.A."/>
            <person name="Lipzen A."/>
            <person name="Lundell T."/>
            <person name="Morin E."/>
            <person name="Murat C."/>
            <person name="Riley R."/>
            <person name="Ohm R."/>
            <person name="Sun H."/>
            <person name="Tunlid A."/>
            <person name="Henrissat B."/>
            <person name="Grigoriev I.V."/>
            <person name="Hibbett D.S."/>
            <person name="Martin F."/>
        </authorList>
    </citation>
    <scope>NUCLEOTIDE SEQUENCE [LARGE SCALE GENOMIC DNA]</scope>
    <source>
        <strain evidence="3 4">SS14</strain>
    </source>
</reference>
<dbReference type="InterPro" id="IPR030395">
    <property type="entry name" value="GP_PDE_dom"/>
</dbReference>
<accession>A0A0C9VSW8</accession>
<dbReference type="HOGENOM" id="CLU_030006_7_0_1"/>
<name>A0A0C9VSW8_SPHS4</name>
<dbReference type="PROSITE" id="PS51704">
    <property type="entry name" value="GP_PDE"/>
    <property type="match status" value="1"/>
</dbReference>
<dbReference type="Proteomes" id="UP000054279">
    <property type="component" value="Unassembled WGS sequence"/>
</dbReference>
<keyword evidence="1" id="KW-0732">Signal</keyword>
<dbReference type="Gene3D" id="3.20.20.190">
    <property type="entry name" value="Phosphatidylinositol (PI) phosphodiesterase"/>
    <property type="match status" value="1"/>
</dbReference>
<evidence type="ECO:0000256" key="1">
    <source>
        <dbReference type="SAM" id="SignalP"/>
    </source>
</evidence>
<dbReference type="GO" id="GO:0006629">
    <property type="term" value="P:lipid metabolic process"/>
    <property type="evidence" value="ECO:0007669"/>
    <property type="project" value="InterPro"/>
</dbReference>
<dbReference type="PANTHER" id="PTHR46211:SF14">
    <property type="entry name" value="GLYCEROPHOSPHODIESTER PHOSPHODIESTERASE"/>
    <property type="match status" value="1"/>
</dbReference>
<evidence type="ECO:0000259" key="2">
    <source>
        <dbReference type="PROSITE" id="PS51704"/>
    </source>
</evidence>